<accession>A0A0R3ED45</accession>
<dbReference type="OrthoDB" id="8238565at2"/>
<gene>
    <name evidence="1" type="ORF">AOQ71_02050</name>
</gene>
<dbReference type="Proteomes" id="UP000051936">
    <property type="component" value="Unassembled WGS sequence"/>
</dbReference>
<dbReference type="AlphaFoldDB" id="A0A0R3ED45"/>
<dbReference type="STRING" id="989370.AOQ71_02050"/>
<dbReference type="EMBL" id="LJYG01000012">
    <property type="protein sequence ID" value="KRQ17445.1"/>
    <property type="molecule type" value="Genomic_DNA"/>
</dbReference>
<evidence type="ECO:0000313" key="1">
    <source>
        <dbReference type="EMBL" id="KRQ17445.1"/>
    </source>
</evidence>
<evidence type="ECO:0000313" key="2">
    <source>
        <dbReference type="Proteomes" id="UP000051936"/>
    </source>
</evidence>
<comment type="caution">
    <text evidence="1">The sequence shown here is derived from an EMBL/GenBank/DDBJ whole genome shotgun (WGS) entry which is preliminary data.</text>
</comment>
<proteinExistence type="predicted"/>
<organism evidence="1 2">
    <name type="scientific">Bradyrhizobium manausense</name>
    <dbReference type="NCBI Taxonomy" id="989370"/>
    <lineage>
        <taxon>Bacteria</taxon>
        <taxon>Pseudomonadati</taxon>
        <taxon>Pseudomonadota</taxon>
        <taxon>Alphaproteobacteria</taxon>
        <taxon>Hyphomicrobiales</taxon>
        <taxon>Nitrobacteraceae</taxon>
        <taxon>Bradyrhizobium</taxon>
    </lineage>
</organism>
<reference evidence="1 2" key="1">
    <citation type="submission" date="2015-09" db="EMBL/GenBank/DDBJ databases">
        <title>Draft Genome Sequence of Bradyrhizobium manausense Strain BR 3351T, a Novel Symbiotic Nitrogen-Fixing Alphaproteobacterium Isolated from Brazilian Amazon Rain Forest.</title>
        <authorList>
            <person name="De Araujo J.L."/>
            <person name="Zilli J.E."/>
        </authorList>
    </citation>
    <scope>NUCLEOTIDE SEQUENCE [LARGE SCALE GENOMIC DNA]</scope>
    <source>
        <strain evidence="1 2">BR3351</strain>
    </source>
</reference>
<protein>
    <submittedName>
        <fullName evidence="1">Uncharacterized protein</fullName>
    </submittedName>
</protein>
<keyword evidence="2" id="KW-1185">Reference proteome</keyword>
<sequence>MAYKKLFNQSGLTLTVLPVTRVGSEPNQSGQIVATALPVGGKQTIEYGSAQNPFLNGLVISSSSDGAFSSGSQIVTTRGSNWDTVLNTHDTLTFSGAGGLNLVGSNI</sequence>
<dbReference type="RefSeq" id="WP_057741065.1">
    <property type="nucleotide sequence ID" value="NZ_LJYG01000012.1"/>
</dbReference>
<name>A0A0R3ED45_9BRAD</name>